<comment type="similarity">
    <text evidence="7">Belongs to the protein kinase superfamily.</text>
</comment>
<feature type="region of interest" description="Disordered" evidence="8">
    <location>
        <begin position="1"/>
        <end position="25"/>
    </location>
</feature>
<dbReference type="RefSeq" id="XP_005786882.1">
    <property type="nucleotide sequence ID" value="XM_005786825.1"/>
</dbReference>
<dbReference type="STRING" id="2903.R1DG25"/>
<dbReference type="AlphaFoldDB" id="A0A0D3KFB8"/>
<evidence type="ECO:0000256" key="8">
    <source>
        <dbReference type="SAM" id="MobiDB-lite"/>
    </source>
</evidence>
<dbReference type="KEGG" id="ehx:EMIHUDRAFT_71430"/>
<protein>
    <recommendedName>
        <fullName evidence="9">Protein kinase domain-containing protein</fullName>
    </recommendedName>
</protein>
<evidence type="ECO:0000256" key="7">
    <source>
        <dbReference type="RuleBase" id="RU000304"/>
    </source>
</evidence>
<feature type="domain" description="Protein kinase" evidence="9">
    <location>
        <begin position="18"/>
        <end position="212"/>
    </location>
</feature>
<keyword evidence="1 7" id="KW-0723">Serine/threonine-protein kinase</keyword>
<dbReference type="eggNOG" id="KOG0033">
    <property type="taxonomic scope" value="Eukaryota"/>
</dbReference>
<dbReference type="Proteomes" id="UP000013827">
    <property type="component" value="Unassembled WGS sequence"/>
</dbReference>
<evidence type="ECO:0000256" key="6">
    <source>
        <dbReference type="PROSITE-ProRule" id="PRU10141"/>
    </source>
</evidence>
<dbReference type="HOGENOM" id="CLU_000288_63_23_1"/>
<dbReference type="Pfam" id="PF00069">
    <property type="entry name" value="Pkinase"/>
    <property type="match status" value="1"/>
</dbReference>
<dbReference type="GeneID" id="17279723"/>
<dbReference type="GO" id="GO:0004674">
    <property type="term" value="F:protein serine/threonine kinase activity"/>
    <property type="evidence" value="ECO:0007669"/>
    <property type="project" value="UniProtKB-KW"/>
</dbReference>
<keyword evidence="2" id="KW-0808">Transferase</keyword>
<dbReference type="InterPro" id="IPR017441">
    <property type="entry name" value="Protein_kinase_ATP_BS"/>
</dbReference>
<sequence>MSLYAYDRKPDAPPGQKDKPAARLGRGSFGMTYRMRKAAGIDERRYAVKMIESEELDGAGLEKEARLLSMIEHENTLRFYDAFWHDTDDGRLFVIVTELLTGGSLAEKIAAAPPLQPLEVATLMQQVASGLAYMHSLNLQHRDLKPANVMLDSTGRAKIIYFGLACVIPASHHSRMGTDAYMSPEKTDGGRYGPADDVWAAGCILAELLLGR</sequence>
<dbReference type="SMART" id="SM00220">
    <property type="entry name" value="S_TKc"/>
    <property type="match status" value="1"/>
</dbReference>
<evidence type="ECO:0000259" key="9">
    <source>
        <dbReference type="PROSITE" id="PS50011"/>
    </source>
</evidence>
<feature type="compositionally biased region" description="Basic and acidic residues" evidence="8">
    <location>
        <begin position="1"/>
        <end position="21"/>
    </location>
</feature>
<dbReference type="GO" id="GO:0005634">
    <property type="term" value="C:nucleus"/>
    <property type="evidence" value="ECO:0007669"/>
    <property type="project" value="TreeGrafter"/>
</dbReference>
<dbReference type="InterPro" id="IPR011009">
    <property type="entry name" value="Kinase-like_dom_sf"/>
</dbReference>
<dbReference type="PROSITE" id="PS00108">
    <property type="entry name" value="PROTEIN_KINASE_ST"/>
    <property type="match status" value="1"/>
</dbReference>
<evidence type="ECO:0000313" key="11">
    <source>
        <dbReference type="Proteomes" id="UP000013827"/>
    </source>
</evidence>
<dbReference type="PROSITE" id="PS00107">
    <property type="entry name" value="PROTEIN_KINASE_ATP"/>
    <property type="match status" value="1"/>
</dbReference>
<organism evidence="10 11">
    <name type="scientific">Emiliania huxleyi (strain CCMP1516)</name>
    <dbReference type="NCBI Taxonomy" id="280463"/>
    <lineage>
        <taxon>Eukaryota</taxon>
        <taxon>Haptista</taxon>
        <taxon>Haptophyta</taxon>
        <taxon>Prymnesiophyceae</taxon>
        <taxon>Isochrysidales</taxon>
        <taxon>Noelaerhabdaceae</taxon>
        <taxon>Emiliania</taxon>
    </lineage>
</organism>
<keyword evidence="5 6" id="KW-0067">ATP-binding</keyword>
<dbReference type="CDD" id="cd14014">
    <property type="entry name" value="STKc_PknB_like"/>
    <property type="match status" value="1"/>
</dbReference>
<evidence type="ECO:0000256" key="4">
    <source>
        <dbReference type="ARBA" id="ARBA00022777"/>
    </source>
</evidence>
<dbReference type="PROSITE" id="PS50011">
    <property type="entry name" value="PROTEIN_KINASE_DOM"/>
    <property type="match status" value="1"/>
</dbReference>
<evidence type="ECO:0000313" key="10">
    <source>
        <dbReference type="EnsemblProtists" id="EOD34453"/>
    </source>
</evidence>
<reference evidence="10" key="2">
    <citation type="submission" date="2024-10" db="UniProtKB">
        <authorList>
            <consortium name="EnsemblProtists"/>
        </authorList>
    </citation>
    <scope>IDENTIFICATION</scope>
</reference>
<keyword evidence="4" id="KW-0418">Kinase</keyword>
<reference evidence="11" key="1">
    <citation type="journal article" date="2013" name="Nature">
        <title>Pan genome of the phytoplankton Emiliania underpins its global distribution.</title>
        <authorList>
            <person name="Read B.A."/>
            <person name="Kegel J."/>
            <person name="Klute M.J."/>
            <person name="Kuo A."/>
            <person name="Lefebvre S.C."/>
            <person name="Maumus F."/>
            <person name="Mayer C."/>
            <person name="Miller J."/>
            <person name="Monier A."/>
            <person name="Salamov A."/>
            <person name="Young J."/>
            <person name="Aguilar M."/>
            <person name="Claverie J.M."/>
            <person name="Frickenhaus S."/>
            <person name="Gonzalez K."/>
            <person name="Herman E.K."/>
            <person name="Lin Y.C."/>
            <person name="Napier J."/>
            <person name="Ogata H."/>
            <person name="Sarno A.F."/>
            <person name="Shmutz J."/>
            <person name="Schroeder D."/>
            <person name="de Vargas C."/>
            <person name="Verret F."/>
            <person name="von Dassow P."/>
            <person name="Valentin K."/>
            <person name="Van de Peer Y."/>
            <person name="Wheeler G."/>
            <person name="Dacks J.B."/>
            <person name="Delwiche C.F."/>
            <person name="Dyhrman S.T."/>
            <person name="Glockner G."/>
            <person name="John U."/>
            <person name="Richards T."/>
            <person name="Worden A.Z."/>
            <person name="Zhang X."/>
            <person name="Grigoriev I.V."/>
            <person name="Allen A.E."/>
            <person name="Bidle K."/>
            <person name="Borodovsky M."/>
            <person name="Bowler C."/>
            <person name="Brownlee C."/>
            <person name="Cock J.M."/>
            <person name="Elias M."/>
            <person name="Gladyshev V.N."/>
            <person name="Groth M."/>
            <person name="Guda C."/>
            <person name="Hadaegh A."/>
            <person name="Iglesias-Rodriguez M.D."/>
            <person name="Jenkins J."/>
            <person name="Jones B.M."/>
            <person name="Lawson T."/>
            <person name="Leese F."/>
            <person name="Lindquist E."/>
            <person name="Lobanov A."/>
            <person name="Lomsadze A."/>
            <person name="Malik S.B."/>
            <person name="Marsh M.E."/>
            <person name="Mackinder L."/>
            <person name="Mock T."/>
            <person name="Mueller-Roeber B."/>
            <person name="Pagarete A."/>
            <person name="Parker M."/>
            <person name="Probert I."/>
            <person name="Quesneville H."/>
            <person name="Raines C."/>
            <person name="Rensing S.A."/>
            <person name="Riano-Pachon D.M."/>
            <person name="Richier S."/>
            <person name="Rokitta S."/>
            <person name="Shiraiwa Y."/>
            <person name="Soanes D.M."/>
            <person name="van der Giezen M."/>
            <person name="Wahlund T.M."/>
            <person name="Williams B."/>
            <person name="Wilson W."/>
            <person name="Wolfe G."/>
            <person name="Wurch L.L."/>
        </authorList>
    </citation>
    <scope>NUCLEOTIDE SEQUENCE</scope>
</reference>
<dbReference type="PANTHER" id="PTHR24345:SF91">
    <property type="entry name" value="SERINE_THREONINE-PROTEIN KINASE PLK4"/>
    <property type="match status" value="1"/>
</dbReference>
<keyword evidence="3 6" id="KW-0547">Nucleotide-binding</keyword>
<dbReference type="PANTHER" id="PTHR24345">
    <property type="entry name" value="SERINE/THREONINE-PROTEIN KINASE PLK"/>
    <property type="match status" value="1"/>
</dbReference>
<evidence type="ECO:0000256" key="1">
    <source>
        <dbReference type="ARBA" id="ARBA00022527"/>
    </source>
</evidence>
<dbReference type="SUPFAM" id="SSF56112">
    <property type="entry name" value="Protein kinase-like (PK-like)"/>
    <property type="match status" value="1"/>
</dbReference>
<evidence type="ECO:0000256" key="3">
    <source>
        <dbReference type="ARBA" id="ARBA00022741"/>
    </source>
</evidence>
<accession>A0A0D3KFB8</accession>
<dbReference type="InterPro" id="IPR000719">
    <property type="entry name" value="Prot_kinase_dom"/>
</dbReference>
<keyword evidence="11" id="KW-1185">Reference proteome</keyword>
<feature type="binding site" evidence="6">
    <location>
        <position position="49"/>
    </location>
    <ligand>
        <name>ATP</name>
        <dbReference type="ChEBI" id="CHEBI:30616"/>
    </ligand>
</feature>
<dbReference type="EnsemblProtists" id="EOD34453">
    <property type="protein sequence ID" value="EOD34453"/>
    <property type="gene ID" value="EMIHUDRAFT_71430"/>
</dbReference>
<evidence type="ECO:0000256" key="2">
    <source>
        <dbReference type="ARBA" id="ARBA00022679"/>
    </source>
</evidence>
<name>A0A0D3KFB8_EMIH1</name>
<dbReference type="GO" id="GO:0005524">
    <property type="term" value="F:ATP binding"/>
    <property type="evidence" value="ECO:0007669"/>
    <property type="project" value="UniProtKB-UniRule"/>
</dbReference>
<dbReference type="InterPro" id="IPR008271">
    <property type="entry name" value="Ser/Thr_kinase_AS"/>
</dbReference>
<dbReference type="PaxDb" id="2903-EOD34453"/>
<dbReference type="Gene3D" id="1.10.510.10">
    <property type="entry name" value="Transferase(Phosphotransferase) domain 1"/>
    <property type="match status" value="1"/>
</dbReference>
<evidence type="ECO:0000256" key="5">
    <source>
        <dbReference type="ARBA" id="ARBA00022840"/>
    </source>
</evidence>
<proteinExistence type="inferred from homology"/>